<dbReference type="AlphaFoldDB" id="F3G0V0"/>
<dbReference type="Proteomes" id="UP000004471">
    <property type="component" value="Unassembled WGS sequence"/>
</dbReference>
<protein>
    <submittedName>
        <fullName evidence="1">Uncharacterized protein</fullName>
    </submittedName>
</protein>
<evidence type="ECO:0000313" key="1">
    <source>
        <dbReference type="EMBL" id="EGH36092.1"/>
    </source>
</evidence>
<evidence type="ECO:0000313" key="2">
    <source>
        <dbReference type="Proteomes" id="UP000004471"/>
    </source>
</evidence>
<comment type="caution">
    <text evidence="1">The sequence shown here is derived from an EMBL/GenBank/DDBJ whole genome shotgun (WGS) entry which is preliminary data.</text>
</comment>
<feature type="non-terminal residue" evidence="1">
    <location>
        <position position="1"/>
    </location>
</feature>
<accession>F3G0V0</accession>
<organism evidence="1 2">
    <name type="scientific">Pseudomonas syringae pv. japonica str. M301072</name>
    <dbReference type="NCBI Taxonomy" id="629262"/>
    <lineage>
        <taxon>Bacteria</taxon>
        <taxon>Pseudomonadati</taxon>
        <taxon>Pseudomonadota</taxon>
        <taxon>Gammaproteobacteria</taxon>
        <taxon>Pseudomonadales</taxon>
        <taxon>Pseudomonadaceae</taxon>
        <taxon>Pseudomonas</taxon>
        <taxon>Pseudomonas syringae</taxon>
    </lineage>
</organism>
<dbReference type="EMBL" id="AEAH01004424">
    <property type="protein sequence ID" value="EGH36092.1"/>
    <property type="molecule type" value="Genomic_DNA"/>
</dbReference>
<sequence>ALNKDRESNAEHGEALSESEALAMEVAFFSFFFFF</sequence>
<gene>
    <name evidence="1" type="ORF">PSYJA_46346</name>
</gene>
<reference evidence="1 2" key="1">
    <citation type="journal article" date="2011" name="PLoS Pathog.">
        <title>Dynamic evolution of pathogenicity revealed by sequencing and comparative genomics of 19 Pseudomonas syringae isolates.</title>
        <authorList>
            <person name="Baltrus D.A."/>
            <person name="Nishimura M.T."/>
            <person name="Romanchuk A."/>
            <person name="Chang J.H."/>
            <person name="Mukhtar M.S."/>
            <person name="Cherkis K."/>
            <person name="Roach J."/>
            <person name="Grant S.R."/>
            <person name="Jones C.D."/>
            <person name="Dangl J.L."/>
        </authorList>
    </citation>
    <scope>NUCLEOTIDE SEQUENCE [LARGE SCALE GENOMIC DNA]</scope>
    <source>
        <strain evidence="2">M301072PT</strain>
    </source>
</reference>
<proteinExistence type="predicted"/>
<feature type="non-terminal residue" evidence="1">
    <location>
        <position position="35"/>
    </location>
</feature>
<name>F3G0V0_PSESX</name>